<keyword evidence="2" id="KW-0732">Signal</keyword>
<keyword evidence="4" id="KW-1185">Reference proteome</keyword>
<gene>
    <name evidence="3" type="ORF">AYR66_06355</name>
</gene>
<sequence>MQVRHFFTALLFAFGIGQFALAEEPAQADAQQPVQQAPAVQEQAATGEKPVAKAEAAPVQATAPAKAEATPVTAPSPVPSFIHDIKLTDVLLAIFAGMLVLLGRDLARRTRDAATVARDSAAVAEKSARVAEDALIAGQRAFMFIREIKTYLHQDPDTGGFHWTIHPIWANSGNTPTRGLAINTTYRLLDAPLPKDFEFPASQDAPVPTIAGPRSMVEAVSGSISADDLAAVKEGRKFFYIWGWAEYHDIFEGTKKRVTRFCNQLIEIDGNPASPVDAHAPLQMMFGFHAENNYAD</sequence>
<accession>A0A254T954</accession>
<dbReference type="AlphaFoldDB" id="A0A254T954"/>
<organism evidence="3 4">
    <name type="scientific">Noviherbaspirillum denitrificans</name>
    <dbReference type="NCBI Taxonomy" id="1968433"/>
    <lineage>
        <taxon>Bacteria</taxon>
        <taxon>Pseudomonadati</taxon>
        <taxon>Pseudomonadota</taxon>
        <taxon>Betaproteobacteria</taxon>
        <taxon>Burkholderiales</taxon>
        <taxon>Oxalobacteraceae</taxon>
        <taxon>Noviherbaspirillum</taxon>
    </lineage>
</organism>
<evidence type="ECO:0000313" key="3">
    <source>
        <dbReference type="EMBL" id="OWW19176.1"/>
    </source>
</evidence>
<reference evidence="3 4" key="1">
    <citation type="submission" date="2016-02" db="EMBL/GenBank/DDBJ databases">
        <authorList>
            <person name="Wen L."/>
            <person name="He K."/>
            <person name="Yang H."/>
        </authorList>
    </citation>
    <scope>NUCLEOTIDE SEQUENCE [LARGE SCALE GENOMIC DNA]</scope>
    <source>
        <strain evidence="3 4">TSA40</strain>
    </source>
</reference>
<feature type="signal peptide" evidence="2">
    <location>
        <begin position="1"/>
        <end position="22"/>
    </location>
</feature>
<feature type="chain" id="PRO_5012468377" evidence="2">
    <location>
        <begin position="23"/>
        <end position="296"/>
    </location>
</feature>
<evidence type="ECO:0000256" key="2">
    <source>
        <dbReference type="SAM" id="SignalP"/>
    </source>
</evidence>
<dbReference type="Proteomes" id="UP000197535">
    <property type="component" value="Unassembled WGS sequence"/>
</dbReference>
<evidence type="ECO:0000313" key="4">
    <source>
        <dbReference type="Proteomes" id="UP000197535"/>
    </source>
</evidence>
<evidence type="ECO:0000256" key="1">
    <source>
        <dbReference type="SAM" id="MobiDB-lite"/>
    </source>
</evidence>
<protein>
    <submittedName>
        <fullName evidence="3">Uncharacterized protein</fullName>
    </submittedName>
</protein>
<dbReference type="EMBL" id="LSTO01000001">
    <property type="protein sequence ID" value="OWW19176.1"/>
    <property type="molecule type" value="Genomic_DNA"/>
</dbReference>
<feature type="region of interest" description="Disordered" evidence="1">
    <location>
        <begin position="30"/>
        <end position="57"/>
    </location>
</feature>
<name>A0A254T954_9BURK</name>
<dbReference type="RefSeq" id="WP_088706094.1">
    <property type="nucleotide sequence ID" value="NZ_LSTO01000001.1"/>
</dbReference>
<comment type="caution">
    <text evidence="3">The sequence shown here is derived from an EMBL/GenBank/DDBJ whole genome shotgun (WGS) entry which is preliminary data.</text>
</comment>
<proteinExistence type="predicted"/>